<dbReference type="InterPro" id="IPR000276">
    <property type="entry name" value="GPCR_Rhodpsn"/>
</dbReference>
<comment type="caution">
    <text evidence="11">The sequence shown here is derived from an EMBL/GenBank/DDBJ whole genome shotgun (WGS) entry which is preliminary data.</text>
</comment>
<feature type="domain" description="G-protein coupled receptors family 1 profile" evidence="10">
    <location>
        <begin position="25"/>
        <end position="280"/>
    </location>
</feature>
<accession>A0A815LAD5</accession>
<dbReference type="Proteomes" id="UP000663870">
    <property type="component" value="Unassembled WGS sequence"/>
</dbReference>
<evidence type="ECO:0000313" key="13">
    <source>
        <dbReference type="Proteomes" id="UP000663854"/>
    </source>
</evidence>
<feature type="transmembrane region" description="Helical" evidence="9">
    <location>
        <begin position="12"/>
        <end position="34"/>
    </location>
</feature>
<evidence type="ECO:0000313" key="12">
    <source>
        <dbReference type="EMBL" id="CAF1624859.1"/>
    </source>
</evidence>
<feature type="transmembrane region" description="Helical" evidence="9">
    <location>
        <begin position="224"/>
        <end position="244"/>
    </location>
</feature>
<keyword evidence="6 9" id="KW-0472">Membrane</keyword>
<dbReference type="InterPro" id="IPR017452">
    <property type="entry name" value="GPCR_Rhodpsn_7TM"/>
</dbReference>
<evidence type="ECO:0000256" key="7">
    <source>
        <dbReference type="ARBA" id="ARBA00023170"/>
    </source>
</evidence>
<gene>
    <name evidence="12" type="ORF">JXQ802_LOCUS51059</name>
    <name evidence="11" type="ORF">PYM288_LOCUS34848</name>
</gene>
<evidence type="ECO:0000256" key="1">
    <source>
        <dbReference type="ARBA" id="ARBA00004651"/>
    </source>
</evidence>
<name>A0A815LAD5_9BILA</name>
<dbReference type="EMBL" id="CAJNOL010007082">
    <property type="protein sequence ID" value="CAF1624859.1"/>
    <property type="molecule type" value="Genomic_DNA"/>
</dbReference>
<sequence length="347" mass="39366">MSIFQVALQIQFWSPIIFFSIGAPAACLNAILFIGVKTFRRSPSAYYVVGQSLADVSALLIVLFQIVPSISISASSIACKLMVFFVQMTVSVAMSFLCLSAFDRWACTSQSAQIRQLSSIRVARRLFIIPFILWSLVNIPFLIYCDLVPPIFMCWFTNDLFMKIGVLVLSPILTVLLPLIVLILFELLTYCNIRLVTRIRQQPNQTRLSTWEQQMTRMMLTQTLLSIFCTLPRAIFTIYTIATIDESATRSFDQQSIILLVDQLTVSIASMNFVSSFYIFLLASPRFRQTIRMCLKRRLNLGPNQIAPTNILLTAPTLTGRQIIRGTAYPMVQIESFRRSSIKMTID</sequence>
<keyword evidence="4 9" id="KW-1133">Transmembrane helix</keyword>
<keyword evidence="8" id="KW-0807">Transducer</keyword>
<evidence type="ECO:0000313" key="14">
    <source>
        <dbReference type="Proteomes" id="UP000663870"/>
    </source>
</evidence>
<evidence type="ECO:0000256" key="2">
    <source>
        <dbReference type="ARBA" id="ARBA00022475"/>
    </source>
</evidence>
<dbReference type="EMBL" id="CAJNOH010005573">
    <property type="protein sequence ID" value="CAF1401614.1"/>
    <property type="molecule type" value="Genomic_DNA"/>
</dbReference>
<protein>
    <recommendedName>
        <fullName evidence="10">G-protein coupled receptors family 1 profile domain-containing protein</fullName>
    </recommendedName>
</protein>
<reference evidence="11" key="1">
    <citation type="submission" date="2021-02" db="EMBL/GenBank/DDBJ databases">
        <authorList>
            <person name="Nowell W R."/>
        </authorList>
    </citation>
    <scope>NUCLEOTIDE SEQUENCE</scope>
</reference>
<keyword evidence="7" id="KW-0675">Receptor</keyword>
<evidence type="ECO:0000259" key="10">
    <source>
        <dbReference type="PROSITE" id="PS50262"/>
    </source>
</evidence>
<feature type="transmembrane region" description="Helical" evidence="9">
    <location>
        <begin position="264"/>
        <end position="283"/>
    </location>
</feature>
<evidence type="ECO:0000256" key="8">
    <source>
        <dbReference type="ARBA" id="ARBA00023224"/>
    </source>
</evidence>
<keyword evidence="3 9" id="KW-0812">Transmembrane</keyword>
<dbReference type="GO" id="GO:0005886">
    <property type="term" value="C:plasma membrane"/>
    <property type="evidence" value="ECO:0007669"/>
    <property type="project" value="UniProtKB-SubCell"/>
</dbReference>
<feature type="transmembrane region" description="Helical" evidence="9">
    <location>
        <begin position="122"/>
        <end position="144"/>
    </location>
</feature>
<feature type="transmembrane region" description="Helical" evidence="9">
    <location>
        <begin position="46"/>
        <end position="70"/>
    </location>
</feature>
<keyword evidence="2" id="KW-1003">Cell membrane</keyword>
<evidence type="ECO:0000256" key="4">
    <source>
        <dbReference type="ARBA" id="ARBA00022989"/>
    </source>
</evidence>
<evidence type="ECO:0000256" key="5">
    <source>
        <dbReference type="ARBA" id="ARBA00023040"/>
    </source>
</evidence>
<dbReference type="PANTHER" id="PTHR24230:SF75">
    <property type="entry name" value="RELAXIN FAMILY PEPTIDE RECEPTOR 3"/>
    <property type="match status" value="1"/>
</dbReference>
<evidence type="ECO:0000256" key="3">
    <source>
        <dbReference type="ARBA" id="ARBA00022692"/>
    </source>
</evidence>
<feature type="transmembrane region" description="Helical" evidence="9">
    <location>
        <begin position="164"/>
        <end position="190"/>
    </location>
</feature>
<dbReference type="Pfam" id="PF00001">
    <property type="entry name" value="7tm_1"/>
    <property type="match status" value="1"/>
</dbReference>
<keyword evidence="14" id="KW-1185">Reference proteome</keyword>
<dbReference type="GO" id="GO:0008528">
    <property type="term" value="F:G protein-coupled peptide receptor activity"/>
    <property type="evidence" value="ECO:0007669"/>
    <property type="project" value="TreeGrafter"/>
</dbReference>
<proteinExistence type="predicted"/>
<evidence type="ECO:0000313" key="11">
    <source>
        <dbReference type="EMBL" id="CAF1401614.1"/>
    </source>
</evidence>
<evidence type="ECO:0000256" key="6">
    <source>
        <dbReference type="ARBA" id="ARBA00023136"/>
    </source>
</evidence>
<keyword evidence="5" id="KW-0297">G-protein coupled receptor</keyword>
<dbReference type="AlphaFoldDB" id="A0A815LAD5"/>
<dbReference type="GO" id="GO:0007218">
    <property type="term" value="P:neuropeptide signaling pathway"/>
    <property type="evidence" value="ECO:0007669"/>
    <property type="project" value="TreeGrafter"/>
</dbReference>
<organism evidence="11 13">
    <name type="scientific">Rotaria sordida</name>
    <dbReference type="NCBI Taxonomy" id="392033"/>
    <lineage>
        <taxon>Eukaryota</taxon>
        <taxon>Metazoa</taxon>
        <taxon>Spiralia</taxon>
        <taxon>Gnathifera</taxon>
        <taxon>Rotifera</taxon>
        <taxon>Eurotatoria</taxon>
        <taxon>Bdelloidea</taxon>
        <taxon>Philodinida</taxon>
        <taxon>Philodinidae</taxon>
        <taxon>Rotaria</taxon>
    </lineage>
</organism>
<dbReference type="PANTHER" id="PTHR24230">
    <property type="entry name" value="G-PROTEIN COUPLED RECEPTOR"/>
    <property type="match status" value="1"/>
</dbReference>
<dbReference type="PROSITE" id="PS50262">
    <property type="entry name" value="G_PROTEIN_RECEP_F1_2"/>
    <property type="match status" value="1"/>
</dbReference>
<comment type="subcellular location">
    <subcellularLocation>
        <location evidence="1">Cell membrane</location>
        <topology evidence="1">Multi-pass membrane protein</topology>
    </subcellularLocation>
</comment>
<dbReference type="Proteomes" id="UP000663854">
    <property type="component" value="Unassembled WGS sequence"/>
</dbReference>
<dbReference type="Gene3D" id="1.20.1070.10">
    <property type="entry name" value="Rhodopsin 7-helix transmembrane proteins"/>
    <property type="match status" value="1"/>
</dbReference>
<dbReference type="SUPFAM" id="SSF81321">
    <property type="entry name" value="Family A G protein-coupled receptor-like"/>
    <property type="match status" value="1"/>
</dbReference>
<feature type="transmembrane region" description="Helical" evidence="9">
    <location>
        <begin position="82"/>
        <end position="102"/>
    </location>
</feature>
<evidence type="ECO:0000256" key="9">
    <source>
        <dbReference type="SAM" id="Phobius"/>
    </source>
</evidence>